<dbReference type="STRING" id="1122169.Lsha_1794"/>
<dbReference type="Proteomes" id="UP000054600">
    <property type="component" value="Unassembled WGS sequence"/>
</dbReference>
<dbReference type="EMBL" id="LNYW01000046">
    <property type="protein sequence ID" value="KTD60044.1"/>
    <property type="molecule type" value="Genomic_DNA"/>
</dbReference>
<dbReference type="RefSeq" id="WP_018576055.1">
    <property type="nucleotide sequence ID" value="NZ_KB892382.1"/>
</dbReference>
<dbReference type="PATRIC" id="fig|1122169.6.peg.2061"/>
<protein>
    <submittedName>
        <fullName evidence="2">Signal transduction protein</fullName>
    </submittedName>
</protein>
<dbReference type="SUPFAM" id="SSF109604">
    <property type="entry name" value="HD-domain/PDEase-like"/>
    <property type="match status" value="1"/>
</dbReference>
<dbReference type="eggNOG" id="COG3434">
    <property type="taxonomic scope" value="Bacteria"/>
</dbReference>
<dbReference type="PANTHER" id="PTHR33525">
    <property type="match status" value="1"/>
</dbReference>
<sequence>MLVKRPIYNQQLKCVAFEILSYQNLKLNEELTNSLFELINNSDTQLPLFIPFALKAMLEQFEPPIQNPIILKLPAEQIESTYSLNELKESIFSIALLIDTPQQLAWLNFAEYIGLTDQLMSRADVTKVVQYSKANQRKVIAYGIAQPISFDKCKAMTMDYYCGDFLFKPAEDDQTEIAANKLNLLHLIQTLQKEDCDLFTISSIIQTDPLLSFQLLRIANSVAFSGGTSIDSIEQAVARLGVINLKNWIMLFSMKNISDKPVEILESGLIRAHMAEELAKGNPDITTQSAYTAGLLSILDCLLNKPMVELINQITLAEEIKNALMNQTGPLGKLLSLVVAYEEGHWDDVSQHQVNGHDLSKLYIDSLAYVSKSSKAMHS</sequence>
<proteinExistence type="predicted"/>
<evidence type="ECO:0000259" key="1">
    <source>
        <dbReference type="PROSITE" id="PS51833"/>
    </source>
</evidence>
<dbReference type="InterPro" id="IPR013976">
    <property type="entry name" value="HDOD"/>
</dbReference>
<dbReference type="AlphaFoldDB" id="A0A0W0YT32"/>
<accession>A0A0W0YT32</accession>
<dbReference type="Gene3D" id="1.10.3210.10">
    <property type="entry name" value="Hypothetical protein af1432"/>
    <property type="match status" value="1"/>
</dbReference>
<dbReference type="PANTHER" id="PTHR33525:SF4">
    <property type="entry name" value="CYCLIC DI-GMP PHOSPHODIESTERASE CDGJ"/>
    <property type="match status" value="1"/>
</dbReference>
<evidence type="ECO:0000313" key="2">
    <source>
        <dbReference type="EMBL" id="KTD60044.1"/>
    </source>
</evidence>
<comment type="caution">
    <text evidence="2">The sequence shown here is derived from an EMBL/GenBank/DDBJ whole genome shotgun (WGS) entry which is preliminary data.</text>
</comment>
<reference evidence="2 3" key="1">
    <citation type="submission" date="2015-11" db="EMBL/GenBank/DDBJ databases">
        <title>Genomic analysis of 38 Legionella species identifies large and diverse effector repertoires.</title>
        <authorList>
            <person name="Burstein D."/>
            <person name="Amaro F."/>
            <person name="Zusman T."/>
            <person name="Lifshitz Z."/>
            <person name="Cohen O."/>
            <person name="Gilbert J.A."/>
            <person name="Pupko T."/>
            <person name="Shuman H.A."/>
            <person name="Segal G."/>
        </authorList>
    </citation>
    <scope>NUCLEOTIDE SEQUENCE [LARGE SCALE GENOMIC DNA]</scope>
    <source>
        <strain evidence="2 3">ATCC 49655</strain>
    </source>
</reference>
<gene>
    <name evidence="2" type="ORF">Lsha_1794</name>
</gene>
<dbReference type="PROSITE" id="PS51833">
    <property type="entry name" value="HDOD"/>
    <property type="match status" value="1"/>
</dbReference>
<organism evidence="2 3">
    <name type="scientific">Legionella shakespearei DSM 23087</name>
    <dbReference type="NCBI Taxonomy" id="1122169"/>
    <lineage>
        <taxon>Bacteria</taxon>
        <taxon>Pseudomonadati</taxon>
        <taxon>Pseudomonadota</taxon>
        <taxon>Gammaproteobacteria</taxon>
        <taxon>Legionellales</taxon>
        <taxon>Legionellaceae</taxon>
        <taxon>Legionella</taxon>
    </lineage>
</organism>
<dbReference type="Pfam" id="PF08668">
    <property type="entry name" value="HDOD"/>
    <property type="match status" value="1"/>
</dbReference>
<evidence type="ECO:0000313" key="3">
    <source>
        <dbReference type="Proteomes" id="UP000054600"/>
    </source>
</evidence>
<keyword evidence="3" id="KW-1185">Reference proteome</keyword>
<feature type="domain" description="HDOD" evidence="1">
    <location>
        <begin position="177"/>
        <end position="362"/>
    </location>
</feature>
<dbReference type="OrthoDB" id="9804751at2"/>
<dbReference type="InterPro" id="IPR052340">
    <property type="entry name" value="RNase_Y/CdgJ"/>
</dbReference>
<name>A0A0W0YT32_9GAMM</name>